<sequence>MRPTVLHDLRAHPDPDVLGDFYSSVLVPSFSPEELSPESDLSHGLARLDGVQLHALVAVDTQTGRAIGGVVATLFARSQVLLVAYLAVRPDLRQGGLGRHLVDQARLRWAGLEAKLILAEVHDPRYHASTDPWAWSRVQLYDEMGARALALPFVQPEVRRGAGRARHFLLLVFHAEPSVVTDVGAGSSVTASVLEDFVLDYYADAEGPSRADDGDLAWLVGRLRAGTAVPLLPLSRLDEVPRDPRSG</sequence>
<dbReference type="InterPro" id="IPR016181">
    <property type="entry name" value="Acyl_CoA_acyltransferase"/>
</dbReference>
<feature type="domain" description="N-acetyltransferase" evidence="1">
    <location>
        <begin position="51"/>
        <end position="124"/>
    </location>
</feature>
<dbReference type="Pfam" id="PF00583">
    <property type="entry name" value="Acetyltransf_1"/>
    <property type="match status" value="1"/>
</dbReference>
<dbReference type="GO" id="GO:0016747">
    <property type="term" value="F:acyltransferase activity, transferring groups other than amino-acyl groups"/>
    <property type="evidence" value="ECO:0007669"/>
    <property type="project" value="InterPro"/>
</dbReference>
<accession>A0A285EJA2</accession>
<evidence type="ECO:0000259" key="1">
    <source>
        <dbReference type="Pfam" id="PF00583"/>
    </source>
</evidence>
<organism evidence="2 3">
    <name type="scientific">Geodermatophilus sabuli</name>
    <dbReference type="NCBI Taxonomy" id="1564158"/>
    <lineage>
        <taxon>Bacteria</taxon>
        <taxon>Bacillati</taxon>
        <taxon>Actinomycetota</taxon>
        <taxon>Actinomycetes</taxon>
        <taxon>Geodermatophilales</taxon>
        <taxon>Geodermatophilaceae</taxon>
        <taxon>Geodermatophilus</taxon>
    </lineage>
</organism>
<dbReference type="EMBL" id="OBDO01000016">
    <property type="protein sequence ID" value="SNX99212.1"/>
    <property type="molecule type" value="Genomic_DNA"/>
</dbReference>
<gene>
    <name evidence="2" type="ORF">SAMN06893097_1164</name>
</gene>
<dbReference type="InterPro" id="IPR000182">
    <property type="entry name" value="GNAT_dom"/>
</dbReference>
<keyword evidence="3" id="KW-1185">Reference proteome</keyword>
<reference evidence="2 3" key="1">
    <citation type="submission" date="2017-09" db="EMBL/GenBank/DDBJ databases">
        <authorList>
            <person name="Ehlers B."/>
            <person name="Leendertz F.H."/>
        </authorList>
    </citation>
    <scope>NUCLEOTIDE SEQUENCE [LARGE SCALE GENOMIC DNA]</scope>
    <source>
        <strain evidence="2 3">DSM 46844</strain>
    </source>
</reference>
<dbReference type="RefSeq" id="WP_097209120.1">
    <property type="nucleotide sequence ID" value="NZ_JACHXB010000009.1"/>
</dbReference>
<dbReference type="AlphaFoldDB" id="A0A285EJA2"/>
<dbReference type="Gene3D" id="3.40.630.30">
    <property type="match status" value="1"/>
</dbReference>
<protein>
    <recommendedName>
        <fullName evidence="1">N-acetyltransferase domain-containing protein</fullName>
    </recommendedName>
</protein>
<proteinExistence type="predicted"/>
<dbReference type="Proteomes" id="UP000219514">
    <property type="component" value="Unassembled WGS sequence"/>
</dbReference>
<evidence type="ECO:0000313" key="3">
    <source>
        <dbReference type="Proteomes" id="UP000219514"/>
    </source>
</evidence>
<evidence type="ECO:0000313" key="2">
    <source>
        <dbReference type="EMBL" id="SNX99212.1"/>
    </source>
</evidence>
<name>A0A285EJA2_9ACTN</name>
<dbReference type="SUPFAM" id="SSF55729">
    <property type="entry name" value="Acyl-CoA N-acyltransferases (Nat)"/>
    <property type="match status" value="1"/>
</dbReference>